<evidence type="ECO:0000256" key="1">
    <source>
        <dbReference type="SAM" id="Coils"/>
    </source>
</evidence>
<organism evidence="2 3">
    <name type="scientific">Scomber scombrus</name>
    <name type="common">Atlantic mackerel</name>
    <name type="synonym">Scomber vernalis</name>
    <dbReference type="NCBI Taxonomy" id="13677"/>
    <lineage>
        <taxon>Eukaryota</taxon>
        <taxon>Metazoa</taxon>
        <taxon>Chordata</taxon>
        <taxon>Craniata</taxon>
        <taxon>Vertebrata</taxon>
        <taxon>Euteleostomi</taxon>
        <taxon>Actinopterygii</taxon>
        <taxon>Neopterygii</taxon>
        <taxon>Teleostei</taxon>
        <taxon>Neoteleostei</taxon>
        <taxon>Acanthomorphata</taxon>
        <taxon>Pelagiaria</taxon>
        <taxon>Scombriformes</taxon>
        <taxon>Scombridae</taxon>
        <taxon>Scomber</taxon>
    </lineage>
</organism>
<dbReference type="Proteomes" id="UP001314229">
    <property type="component" value="Unassembled WGS sequence"/>
</dbReference>
<keyword evidence="1" id="KW-0175">Coiled coil</keyword>
<gene>
    <name evidence="2" type="ORF">FSCOSCO3_A006977</name>
</gene>
<evidence type="ECO:0000313" key="2">
    <source>
        <dbReference type="EMBL" id="CAK6975846.1"/>
    </source>
</evidence>
<reference evidence="2 3" key="1">
    <citation type="submission" date="2024-01" db="EMBL/GenBank/DDBJ databases">
        <authorList>
            <person name="Alioto T."/>
            <person name="Alioto T."/>
            <person name="Gomez Garrido J."/>
        </authorList>
    </citation>
    <scope>NUCLEOTIDE SEQUENCE [LARGE SCALE GENOMIC DNA]</scope>
</reference>
<comment type="caution">
    <text evidence="2">The sequence shown here is derived from an EMBL/GenBank/DDBJ whole genome shotgun (WGS) entry which is preliminary data.</text>
</comment>
<name>A0AAV1PVA0_SCOSC</name>
<keyword evidence="3" id="KW-1185">Reference proteome</keyword>
<proteinExistence type="predicted"/>
<feature type="coiled-coil region" evidence="1">
    <location>
        <begin position="35"/>
        <end position="125"/>
    </location>
</feature>
<sequence>MESTRMLPDCEIAEAFSKVQTTNEGKDEDVQKKEIESLHQQVKEKNKALHCAKKECESLQQRVQHMNGMVAREGAMRYQDESMRKGLYQQLAEVKRQLEEEMSLKDKFMAAEEKARKEVEQLRNVLSNMKPAQNDPENTNKATLNELEAVRAEFAAQIQVTQDINTSLQLELELIKVSYNDLKLNDEQLVDKLRANNDNLRQQKDEEIRILQENASEREKSLAKQLEDLREQFKELTSTNLKLTANIKSEDENSQDLQQGKEPLCDSQAIEVLEEVSVPPENLPTKKKSSMWKRFRHFMGLKKRKRESSESN</sequence>
<evidence type="ECO:0000313" key="3">
    <source>
        <dbReference type="Proteomes" id="UP001314229"/>
    </source>
</evidence>
<dbReference type="AlphaFoldDB" id="A0AAV1PVA0"/>
<accession>A0AAV1PVA0</accession>
<feature type="coiled-coil region" evidence="1">
    <location>
        <begin position="183"/>
        <end position="246"/>
    </location>
</feature>
<dbReference type="EMBL" id="CAWUFR010000319">
    <property type="protein sequence ID" value="CAK6975846.1"/>
    <property type="molecule type" value="Genomic_DNA"/>
</dbReference>
<protein>
    <submittedName>
        <fullName evidence="2">Myosin-10-like</fullName>
    </submittedName>
</protein>